<protein>
    <submittedName>
        <fullName evidence="2">Uncharacterized protein</fullName>
    </submittedName>
</protein>
<evidence type="ECO:0000313" key="2">
    <source>
        <dbReference type="EMBL" id="MFC5718922.1"/>
    </source>
</evidence>
<dbReference type="Proteomes" id="UP001596083">
    <property type="component" value="Unassembled WGS sequence"/>
</dbReference>
<evidence type="ECO:0000256" key="1">
    <source>
        <dbReference type="SAM" id="MobiDB-lite"/>
    </source>
</evidence>
<accession>A0ABW0YSW5</accession>
<gene>
    <name evidence="2" type="ORF">ACFP1Z_01840</name>
</gene>
<comment type="caution">
    <text evidence="2">The sequence shown here is derived from an EMBL/GenBank/DDBJ whole genome shotgun (WGS) entry which is preliminary data.</text>
</comment>
<feature type="region of interest" description="Disordered" evidence="1">
    <location>
        <begin position="1"/>
        <end position="67"/>
    </location>
</feature>
<keyword evidence="3" id="KW-1185">Reference proteome</keyword>
<dbReference type="RefSeq" id="WP_390314111.1">
    <property type="nucleotide sequence ID" value="NZ_JBHSPB010000001.1"/>
</dbReference>
<organism evidence="2 3">
    <name type="scientific">Streptomyces gamaensis</name>
    <dbReference type="NCBI Taxonomy" id="1763542"/>
    <lineage>
        <taxon>Bacteria</taxon>
        <taxon>Bacillati</taxon>
        <taxon>Actinomycetota</taxon>
        <taxon>Actinomycetes</taxon>
        <taxon>Kitasatosporales</taxon>
        <taxon>Streptomycetaceae</taxon>
        <taxon>Streptomyces</taxon>
    </lineage>
</organism>
<evidence type="ECO:0000313" key="3">
    <source>
        <dbReference type="Proteomes" id="UP001596083"/>
    </source>
</evidence>
<name>A0ABW0YSW5_9ACTN</name>
<proteinExistence type="predicted"/>
<reference evidence="3" key="1">
    <citation type="journal article" date="2019" name="Int. J. Syst. Evol. Microbiol.">
        <title>The Global Catalogue of Microorganisms (GCM) 10K type strain sequencing project: providing services to taxonomists for standard genome sequencing and annotation.</title>
        <authorList>
            <consortium name="The Broad Institute Genomics Platform"/>
            <consortium name="The Broad Institute Genome Sequencing Center for Infectious Disease"/>
            <person name="Wu L."/>
            <person name="Ma J."/>
        </authorList>
    </citation>
    <scope>NUCLEOTIDE SEQUENCE [LARGE SCALE GENOMIC DNA]</scope>
    <source>
        <strain evidence="3">CGMCC 4.7304</strain>
    </source>
</reference>
<feature type="compositionally biased region" description="Pro residues" evidence="1">
    <location>
        <begin position="30"/>
        <end position="59"/>
    </location>
</feature>
<dbReference type="EMBL" id="JBHSPB010000001">
    <property type="protein sequence ID" value="MFC5718922.1"/>
    <property type="molecule type" value="Genomic_DNA"/>
</dbReference>
<sequence>MGRSVVPGTEDRHATAAARAVVEPRCTVRPTPPPPPSAPATVPPSVPPRTPSGPPPPGRPGDERKLPLGLVCDGVPLTLDPLHPDDFAKATTLFAVHLVD</sequence>